<proteinExistence type="predicted"/>
<organism evidence="1 2">
    <name type="scientific">Trifolium medium</name>
    <dbReference type="NCBI Taxonomy" id="97028"/>
    <lineage>
        <taxon>Eukaryota</taxon>
        <taxon>Viridiplantae</taxon>
        <taxon>Streptophyta</taxon>
        <taxon>Embryophyta</taxon>
        <taxon>Tracheophyta</taxon>
        <taxon>Spermatophyta</taxon>
        <taxon>Magnoliopsida</taxon>
        <taxon>eudicotyledons</taxon>
        <taxon>Gunneridae</taxon>
        <taxon>Pentapetalae</taxon>
        <taxon>rosids</taxon>
        <taxon>fabids</taxon>
        <taxon>Fabales</taxon>
        <taxon>Fabaceae</taxon>
        <taxon>Papilionoideae</taxon>
        <taxon>50 kb inversion clade</taxon>
        <taxon>NPAAA clade</taxon>
        <taxon>Hologalegina</taxon>
        <taxon>IRL clade</taxon>
        <taxon>Trifolieae</taxon>
        <taxon>Trifolium</taxon>
    </lineage>
</organism>
<reference evidence="1 2" key="1">
    <citation type="journal article" date="2018" name="Front. Plant Sci.">
        <title>Red Clover (Trifolium pratense) and Zigzag Clover (T. medium) - A Picture of Genomic Similarities and Differences.</title>
        <authorList>
            <person name="Dluhosova J."/>
            <person name="Istvanek J."/>
            <person name="Nedelnik J."/>
            <person name="Repkova J."/>
        </authorList>
    </citation>
    <scope>NUCLEOTIDE SEQUENCE [LARGE SCALE GENOMIC DNA]</scope>
    <source>
        <strain evidence="2">cv. 10/8</strain>
        <tissue evidence="1">Leaf</tissue>
    </source>
</reference>
<evidence type="ECO:0000313" key="1">
    <source>
        <dbReference type="EMBL" id="MCI34383.1"/>
    </source>
</evidence>
<dbReference type="AlphaFoldDB" id="A0A392RCM9"/>
<sequence>MEATFYGYWPNMEGSQDVT</sequence>
<dbReference type="Proteomes" id="UP000265520">
    <property type="component" value="Unassembled WGS sequence"/>
</dbReference>
<dbReference type="EMBL" id="LXQA010213146">
    <property type="protein sequence ID" value="MCI34383.1"/>
    <property type="molecule type" value="Genomic_DNA"/>
</dbReference>
<evidence type="ECO:0000313" key="2">
    <source>
        <dbReference type="Proteomes" id="UP000265520"/>
    </source>
</evidence>
<keyword evidence="2" id="KW-1185">Reference proteome</keyword>
<comment type="caution">
    <text evidence="1">The sequence shown here is derived from an EMBL/GenBank/DDBJ whole genome shotgun (WGS) entry which is preliminary data.</text>
</comment>
<name>A0A392RCM9_9FABA</name>
<accession>A0A392RCM9</accession>
<feature type="non-terminal residue" evidence="1">
    <location>
        <position position="19"/>
    </location>
</feature>
<protein>
    <submittedName>
        <fullName evidence="1">Uncharacterized protein</fullName>
    </submittedName>
</protein>